<protein>
    <submittedName>
        <fullName evidence="2">Uncharacterized protein</fullName>
    </submittedName>
</protein>
<gene>
    <name evidence="2" type="ORF">M408DRAFT_332843</name>
</gene>
<feature type="non-terminal residue" evidence="2">
    <location>
        <position position="305"/>
    </location>
</feature>
<feature type="region of interest" description="Disordered" evidence="1">
    <location>
        <begin position="1"/>
        <end position="42"/>
    </location>
</feature>
<dbReference type="Proteomes" id="UP000054097">
    <property type="component" value="Unassembled WGS sequence"/>
</dbReference>
<dbReference type="AlphaFoldDB" id="A0A0C3ATS2"/>
<proteinExistence type="predicted"/>
<reference evidence="3" key="2">
    <citation type="submission" date="2015-01" db="EMBL/GenBank/DDBJ databases">
        <title>Evolutionary Origins and Diversification of the Mycorrhizal Mutualists.</title>
        <authorList>
            <consortium name="DOE Joint Genome Institute"/>
            <consortium name="Mycorrhizal Genomics Consortium"/>
            <person name="Kohler A."/>
            <person name="Kuo A."/>
            <person name="Nagy L.G."/>
            <person name="Floudas D."/>
            <person name="Copeland A."/>
            <person name="Barry K.W."/>
            <person name="Cichocki N."/>
            <person name="Veneault-Fourrey C."/>
            <person name="LaButti K."/>
            <person name="Lindquist E.A."/>
            <person name="Lipzen A."/>
            <person name="Lundell T."/>
            <person name="Morin E."/>
            <person name="Murat C."/>
            <person name="Riley R."/>
            <person name="Ohm R."/>
            <person name="Sun H."/>
            <person name="Tunlid A."/>
            <person name="Henrissat B."/>
            <person name="Grigoriev I.V."/>
            <person name="Hibbett D.S."/>
            <person name="Martin F."/>
        </authorList>
    </citation>
    <scope>NUCLEOTIDE SEQUENCE [LARGE SCALE GENOMIC DNA]</scope>
    <source>
        <strain evidence="3">MAFF 305830</strain>
    </source>
</reference>
<dbReference type="HOGENOM" id="CLU_913851_0_0_1"/>
<evidence type="ECO:0000313" key="2">
    <source>
        <dbReference type="EMBL" id="KIM22656.1"/>
    </source>
</evidence>
<accession>A0A0C3ATS2</accession>
<organism evidence="2 3">
    <name type="scientific">Serendipita vermifera MAFF 305830</name>
    <dbReference type="NCBI Taxonomy" id="933852"/>
    <lineage>
        <taxon>Eukaryota</taxon>
        <taxon>Fungi</taxon>
        <taxon>Dikarya</taxon>
        <taxon>Basidiomycota</taxon>
        <taxon>Agaricomycotina</taxon>
        <taxon>Agaricomycetes</taxon>
        <taxon>Sebacinales</taxon>
        <taxon>Serendipitaceae</taxon>
        <taxon>Serendipita</taxon>
    </lineage>
</organism>
<sequence length="305" mass="33620">MARTQLKHAAVKSAKRREKQAPAVSNATRGSGSSGSSGGSTSSVILEKKLGLLDILGTNERFMLIDWLVVIEKTVIKTLEMIQTMPGQIGRLEKIKKTLEDHWSMVKDAQTWPGYRQGQAPPAAVVDQALSSIKDYLMQVELILEELWSLGGSSDESGPTIVQTPYEISEEDVSRYSEDLNSSFQWLERLLLYMKSDAQMRSTEADLLKAIEEQTAAMQSFSIQESSGTVTLTAWPWVDENSEARFPSSRPSRAQLVEPSDLSDAISHKSTLPKYAGPYSLVYTGEYEGTTVAIKVLQSPGVTTH</sequence>
<feature type="compositionally biased region" description="Basic residues" evidence="1">
    <location>
        <begin position="1"/>
        <end position="18"/>
    </location>
</feature>
<evidence type="ECO:0000256" key="1">
    <source>
        <dbReference type="SAM" id="MobiDB-lite"/>
    </source>
</evidence>
<dbReference type="EMBL" id="KN824351">
    <property type="protein sequence ID" value="KIM22656.1"/>
    <property type="molecule type" value="Genomic_DNA"/>
</dbReference>
<keyword evidence="3" id="KW-1185">Reference proteome</keyword>
<evidence type="ECO:0000313" key="3">
    <source>
        <dbReference type="Proteomes" id="UP000054097"/>
    </source>
</evidence>
<reference evidence="2 3" key="1">
    <citation type="submission" date="2014-04" db="EMBL/GenBank/DDBJ databases">
        <authorList>
            <consortium name="DOE Joint Genome Institute"/>
            <person name="Kuo A."/>
            <person name="Zuccaro A."/>
            <person name="Kohler A."/>
            <person name="Nagy L.G."/>
            <person name="Floudas D."/>
            <person name="Copeland A."/>
            <person name="Barry K.W."/>
            <person name="Cichocki N."/>
            <person name="Veneault-Fourrey C."/>
            <person name="LaButti K."/>
            <person name="Lindquist E.A."/>
            <person name="Lipzen A."/>
            <person name="Lundell T."/>
            <person name="Morin E."/>
            <person name="Murat C."/>
            <person name="Sun H."/>
            <person name="Tunlid A."/>
            <person name="Henrissat B."/>
            <person name="Grigoriev I.V."/>
            <person name="Hibbett D.S."/>
            <person name="Martin F."/>
            <person name="Nordberg H.P."/>
            <person name="Cantor M.N."/>
            <person name="Hua S.X."/>
        </authorList>
    </citation>
    <scope>NUCLEOTIDE SEQUENCE [LARGE SCALE GENOMIC DNA]</scope>
    <source>
        <strain evidence="2 3">MAFF 305830</strain>
    </source>
</reference>
<name>A0A0C3ATS2_SERVB</name>